<dbReference type="EMBL" id="BARU01009563">
    <property type="protein sequence ID" value="GAH38667.1"/>
    <property type="molecule type" value="Genomic_DNA"/>
</dbReference>
<dbReference type="InterPro" id="IPR036075">
    <property type="entry name" value="ARMT-1-like_metal-bd_sf"/>
</dbReference>
<dbReference type="Pfam" id="PF01937">
    <property type="entry name" value="ARMT1-like_dom"/>
    <property type="match status" value="1"/>
</dbReference>
<protein>
    <recommendedName>
        <fullName evidence="1">Damage-control phosphatase ARMT1-like metal-binding domain-containing protein</fullName>
    </recommendedName>
</protein>
<organism evidence="2">
    <name type="scientific">marine sediment metagenome</name>
    <dbReference type="NCBI Taxonomy" id="412755"/>
    <lineage>
        <taxon>unclassified sequences</taxon>
        <taxon>metagenomes</taxon>
        <taxon>ecological metagenomes</taxon>
    </lineage>
</organism>
<dbReference type="Gene3D" id="3.40.50.10880">
    <property type="entry name" value="Uncharacterised protein PF01937, DUF89, domain 3"/>
    <property type="match status" value="1"/>
</dbReference>
<accession>X1F177</accession>
<comment type="caution">
    <text evidence="2">The sequence shown here is derived from an EMBL/GenBank/DDBJ whole genome shotgun (WGS) entry which is preliminary data.</text>
</comment>
<name>X1F177_9ZZZZ</name>
<dbReference type="InterPro" id="IPR002791">
    <property type="entry name" value="ARMT1-like_metal-bd"/>
</dbReference>
<gene>
    <name evidence="2" type="ORF">S03H2_18428</name>
</gene>
<evidence type="ECO:0000259" key="1">
    <source>
        <dbReference type="Pfam" id="PF01937"/>
    </source>
</evidence>
<evidence type="ECO:0000313" key="2">
    <source>
        <dbReference type="EMBL" id="GAH38667.1"/>
    </source>
</evidence>
<reference evidence="2" key="1">
    <citation type="journal article" date="2014" name="Front. Microbiol.">
        <title>High frequency of phylogenetically diverse reductive dehalogenase-homologous genes in deep subseafloor sedimentary metagenomes.</title>
        <authorList>
            <person name="Kawai M."/>
            <person name="Futagami T."/>
            <person name="Toyoda A."/>
            <person name="Takaki Y."/>
            <person name="Nishi S."/>
            <person name="Hori S."/>
            <person name="Arai W."/>
            <person name="Tsubouchi T."/>
            <person name="Morono Y."/>
            <person name="Uchiyama I."/>
            <person name="Ito T."/>
            <person name="Fujiyama A."/>
            <person name="Inagaki F."/>
            <person name="Takami H."/>
        </authorList>
    </citation>
    <scope>NUCLEOTIDE SEQUENCE</scope>
    <source>
        <strain evidence="2">Expedition CK06-06</strain>
    </source>
</reference>
<sequence>AALGNTIDLAAQHKIDFITDIKKFSPKNLVINDYDKFKKVLQKTNHLLILGDNCGEIVFDKLLIITIKQLYPDLEIIYSVRAAPTINDVTIEDAKFIGLTDLVRVIEGSDTPGIHLPTSTDEFKKHFFLKDGVILSKGQGNFESLYGMKIPDKKLFYLLKAKCSLMERIFKVKIGNLIFKMKTNSF</sequence>
<dbReference type="AlphaFoldDB" id="X1F177"/>
<proteinExistence type="predicted"/>
<dbReference type="SUPFAM" id="SSF111321">
    <property type="entry name" value="AF1104-like"/>
    <property type="match status" value="1"/>
</dbReference>
<feature type="domain" description="Damage-control phosphatase ARMT1-like metal-binding" evidence="1">
    <location>
        <begin position="2"/>
        <end position="175"/>
    </location>
</feature>
<feature type="non-terminal residue" evidence="2">
    <location>
        <position position="1"/>
    </location>
</feature>